<reference evidence="2" key="1">
    <citation type="submission" date="2020-11" db="EMBL/GenBank/DDBJ databases">
        <authorList>
            <consortium name="DOE Joint Genome Institute"/>
            <person name="Ahrendt S."/>
            <person name="Riley R."/>
            <person name="Andreopoulos W."/>
            <person name="Labutti K."/>
            <person name="Pangilinan J."/>
            <person name="Ruiz-Duenas F.J."/>
            <person name="Barrasa J.M."/>
            <person name="Sanchez-Garcia M."/>
            <person name="Camarero S."/>
            <person name="Miyauchi S."/>
            <person name="Serrano A."/>
            <person name="Linde D."/>
            <person name="Babiker R."/>
            <person name="Drula E."/>
            <person name="Ayuso-Fernandez I."/>
            <person name="Pacheco R."/>
            <person name="Padilla G."/>
            <person name="Ferreira P."/>
            <person name="Barriuso J."/>
            <person name="Kellner H."/>
            <person name="Castanera R."/>
            <person name="Alfaro M."/>
            <person name="Ramirez L."/>
            <person name="Pisabarro A.G."/>
            <person name="Kuo A."/>
            <person name="Tritt A."/>
            <person name="Lipzen A."/>
            <person name="He G."/>
            <person name="Yan M."/>
            <person name="Ng V."/>
            <person name="Cullen D."/>
            <person name="Martin F."/>
            <person name="Rosso M.-N."/>
            <person name="Henrissat B."/>
            <person name="Hibbett D."/>
            <person name="Martinez A.T."/>
            <person name="Grigoriev I.V."/>
        </authorList>
    </citation>
    <scope>NUCLEOTIDE SEQUENCE</scope>
    <source>
        <strain evidence="2">ATCC 90797</strain>
    </source>
</reference>
<protein>
    <submittedName>
        <fullName evidence="2">Uncharacterized protein</fullName>
    </submittedName>
</protein>
<keyword evidence="3" id="KW-1185">Reference proteome</keyword>
<organism evidence="2 3">
    <name type="scientific">Pleurotus eryngii</name>
    <name type="common">Boletus of the steppes</name>
    <dbReference type="NCBI Taxonomy" id="5323"/>
    <lineage>
        <taxon>Eukaryota</taxon>
        <taxon>Fungi</taxon>
        <taxon>Dikarya</taxon>
        <taxon>Basidiomycota</taxon>
        <taxon>Agaricomycotina</taxon>
        <taxon>Agaricomycetes</taxon>
        <taxon>Agaricomycetidae</taxon>
        <taxon>Agaricales</taxon>
        <taxon>Pleurotineae</taxon>
        <taxon>Pleurotaceae</taxon>
        <taxon>Pleurotus</taxon>
    </lineage>
</organism>
<feature type="compositionally biased region" description="Acidic residues" evidence="1">
    <location>
        <begin position="61"/>
        <end position="79"/>
    </location>
</feature>
<comment type="caution">
    <text evidence="2">The sequence shown here is derived from an EMBL/GenBank/DDBJ whole genome shotgun (WGS) entry which is preliminary data.</text>
</comment>
<feature type="region of interest" description="Disordered" evidence="1">
    <location>
        <begin position="29"/>
        <end position="85"/>
    </location>
</feature>
<dbReference type="AlphaFoldDB" id="A0A9P5ZZE1"/>
<gene>
    <name evidence="2" type="ORF">BDN71DRAFT_1507640</name>
</gene>
<evidence type="ECO:0000313" key="2">
    <source>
        <dbReference type="EMBL" id="KAF9494521.1"/>
    </source>
</evidence>
<evidence type="ECO:0000313" key="3">
    <source>
        <dbReference type="Proteomes" id="UP000807025"/>
    </source>
</evidence>
<accession>A0A9P5ZZE1</accession>
<name>A0A9P5ZZE1_PLEER</name>
<feature type="compositionally biased region" description="Acidic residues" evidence="1">
    <location>
        <begin position="33"/>
        <end position="49"/>
    </location>
</feature>
<evidence type="ECO:0000256" key="1">
    <source>
        <dbReference type="SAM" id="MobiDB-lite"/>
    </source>
</evidence>
<dbReference type="EMBL" id="MU154572">
    <property type="protein sequence ID" value="KAF9494521.1"/>
    <property type="molecule type" value="Genomic_DNA"/>
</dbReference>
<proteinExistence type="predicted"/>
<feature type="compositionally biased region" description="Basic and acidic residues" evidence="1">
    <location>
        <begin position="51"/>
        <end position="60"/>
    </location>
</feature>
<sequence length="85" mass="9175">MYDPNEPMTLDGMSLSRLGMNPPGRICWGARSDEDDDGTAEMPSDEVGVEDAMHEDKYADDSADNDFDSDEVLSGDEDALGPLSS</sequence>
<dbReference type="Proteomes" id="UP000807025">
    <property type="component" value="Unassembled WGS sequence"/>
</dbReference>